<proteinExistence type="inferred from homology"/>
<dbReference type="AlphaFoldDB" id="A0A564Y455"/>
<dbReference type="Proteomes" id="UP000321570">
    <property type="component" value="Unassembled WGS sequence"/>
</dbReference>
<accession>A0A564Y455</accession>
<dbReference type="Pfam" id="PF00452">
    <property type="entry name" value="Bcl-2"/>
    <property type="match status" value="1"/>
</dbReference>
<evidence type="ECO:0000256" key="3">
    <source>
        <dbReference type="SAM" id="Phobius"/>
    </source>
</evidence>
<evidence type="ECO:0000256" key="2">
    <source>
        <dbReference type="ARBA" id="ARBA00022703"/>
    </source>
</evidence>
<reference evidence="5 6" key="1">
    <citation type="submission" date="2019-07" db="EMBL/GenBank/DDBJ databases">
        <authorList>
            <person name="Jastrzebski P J."/>
            <person name="Paukszto L."/>
            <person name="Jastrzebski P J."/>
        </authorList>
    </citation>
    <scope>NUCLEOTIDE SEQUENCE [LARGE SCALE GENOMIC DNA]</scope>
    <source>
        <strain evidence="5 6">WMS-il1</strain>
    </source>
</reference>
<feature type="transmembrane region" description="Helical" evidence="3">
    <location>
        <begin position="36"/>
        <end position="53"/>
    </location>
</feature>
<dbReference type="SUPFAM" id="SSF56854">
    <property type="entry name" value="Bcl-2 inhibitors of programmed cell death"/>
    <property type="match status" value="1"/>
</dbReference>
<organism evidence="5 6">
    <name type="scientific">Hymenolepis diminuta</name>
    <name type="common">Rat tapeworm</name>
    <dbReference type="NCBI Taxonomy" id="6216"/>
    <lineage>
        <taxon>Eukaryota</taxon>
        <taxon>Metazoa</taxon>
        <taxon>Spiralia</taxon>
        <taxon>Lophotrochozoa</taxon>
        <taxon>Platyhelminthes</taxon>
        <taxon>Cestoda</taxon>
        <taxon>Eucestoda</taxon>
        <taxon>Cyclophyllidea</taxon>
        <taxon>Hymenolepididae</taxon>
        <taxon>Hymenolepis</taxon>
    </lineage>
</organism>
<dbReference type="PROSITE" id="PS50062">
    <property type="entry name" value="BCL2_FAMILY"/>
    <property type="match status" value="1"/>
</dbReference>
<feature type="transmembrane region" description="Helical" evidence="3">
    <location>
        <begin position="114"/>
        <end position="132"/>
    </location>
</feature>
<protein>
    <recommendedName>
        <fullName evidence="4">Bcl-2 Bcl-2 homology region 1-3 domain-containing protein</fullName>
    </recommendedName>
</protein>
<dbReference type="GO" id="GO:0006915">
    <property type="term" value="P:apoptotic process"/>
    <property type="evidence" value="ECO:0007669"/>
    <property type="project" value="UniProtKB-KW"/>
</dbReference>
<evidence type="ECO:0000256" key="1">
    <source>
        <dbReference type="ARBA" id="ARBA00009458"/>
    </source>
</evidence>
<feature type="transmembrane region" description="Helical" evidence="3">
    <location>
        <begin position="60"/>
        <end position="87"/>
    </location>
</feature>
<keyword evidence="6" id="KW-1185">Reference proteome</keyword>
<evidence type="ECO:0000313" key="6">
    <source>
        <dbReference type="Proteomes" id="UP000321570"/>
    </source>
</evidence>
<feature type="domain" description="Bcl-2 Bcl-2 homology region 1-3" evidence="4">
    <location>
        <begin position="2"/>
        <end position="92"/>
    </location>
</feature>
<sequence length="136" mass="15371">MYGQEITNMLDMFPLNCPCFEILYKISCGLFMGGNFSWGRIFAFIHFAVRLFLRSIKNPLIVPINLCIEIVYALGAIFAQGAFTWIANHGGWRRIVPPDRIVTSVRNSPLCSPLGLIVAAGMIVFVLTFRLWRSKV</sequence>
<dbReference type="InterPro" id="IPR002475">
    <property type="entry name" value="Bcl2-like"/>
</dbReference>
<dbReference type="GO" id="GO:0042981">
    <property type="term" value="P:regulation of apoptotic process"/>
    <property type="evidence" value="ECO:0007669"/>
    <property type="project" value="InterPro"/>
</dbReference>
<keyword evidence="3" id="KW-0472">Membrane</keyword>
<dbReference type="EMBL" id="CABIJS010000066">
    <property type="protein sequence ID" value="VUZ41588.1"/>
    <property type="molecule type" value="Genomic_DNA"/>
</dbReference>
<keyword evidence="3" id="KW-0812">Transmembrane</keyword>
<keyword evidence="2" id="KW-0053">Apoptosis</keyword>
<evidence type="ECO:0000313" key="5">
    <source>
        <dbReference type="EMBL" id="VUZ41588.1"/>
    </source>
</evidence>
<keyword evidence="3" id="KW-1133">Transmembrane helix</keyword>
<gene>
    <name evidence="5" type="ORF">WMSIL1_LOCUS2506</name>
</gene>
<dbReference type="InterPro" id="IPR036834">
    <property type="entry name" value="Bcl-2-like_sf"/>
</dbReference>
<name>A0A564Y455_HYMDI</name>
<dbReference type="InterPro" id="IPR046371">
    <property type="entry name" value="Bcl-2_BH1-3"/>
</dbReference>
<evidence type="ECO:0000259" key="4">
    <source>
        <dbReference type="Pfam" id="PF00452"/>
    </source>
</evidence>
<dbReference type="Gene3D" id="1.10.437.10">
    <property type="entry name" value="Blc2-like"/>
    <property type="match status" value="1"/>
</dbReference>
<comment type="similarity">
    <text evidence="1">Belongs to the Bcl-2 family.</text>
</comment>